<accession>A0AAN7E8I0</accession>
<dbReference type="PANTHER" id="PTHR31860">
    <property type="entry name" value="HEAT-INDUCIBLE TRANSCRIPTION REPRESSOR (DUF639)-RELATED"/>
    <property type="match status" value="1"/>
</dbReference>
<evidence type="ECO:0000256" key="1">
    <source>
        <dbReference type="SAM" id="MobiDB-lite"/>
    </source>
</evidence>
<evidence type="ECO:0000256" key="2">
    <source>
        <dbReference type="SAM" id="Phobius"/>
    </source>
</evidence>
<comment type="caution">
    <text evidence="3">The sequence shown here is derived from an EMBL/GenBank/DDBJ whole genome shotgun (WGS) entry which is preliminary data.</text>
</comment>
<evidence type="ECO:0000313" key="4">
    <source>
        <dbReference type="Proteomes" id="UP001324115"/>
    </source>
</evidence>
<dbReference type="PANTHER" id="PTHR31860:SF3">
    <property type="entry name" value="PROTEIN, PUTATIVE (DUF639)-RELATED"/>
    <property type="match status" value="1"/>
</dbReference>
<feature type="compositionally biased region" description="Basic and acidic residues" evidence="1">
    <location>
        <begin position="725"/>
        <end position="744"/>
    </location>
</feature>
<proteinExistence type="predicted"/>
<dbReference type="AlphaFoldDB" id="A0AAN7E8I0"/>
<organism evidence="3 4">
    <name type="scientific">Quercus rubra</name>
    <name type="common">Northern red oak</name>
    <name type="synonym">Quercus borealis</name>
    <dbReference type="NCBI Taxonomy" id="3512"/>
    <lineage>
        <taxon>Eukaryota</taxon>
        <taxon>Viridiplantae</taxon>
        <taxon>Streptophyta</taxon>
        <taxon>Embryophyta</taxon>
        <taxon>Tracheophyta</taxon>
        <taxon>Spermatophyta</taxon>
        <taxon>Magnoliopsida</taxon>
        <taxon>eudicotyledons</taxon>
        <taxon>Gunneridae</taxon>
        <taxon>Pentapetalae</taxon>
        <taxon>rosids</taxon>
        <taxon>fabids</taxon>
        <taxon>Fagales</taxon>
        <taxon>Fagaceae</taxon>
        <taxon>Quercus</taxon>
    </lineage>
</organism>
<protein>
    <submittedName>
        <fullName evidence="3">Uncharacterized protein</fullName>
    </submittedName>
</protein>
<dbReference type="EMBL" id="JAXUIC010000011">
    <property type="protein sequence ID" value="KAK4565186.1"/>
    <property type="molecule type" value="Genomic_DNA"/>
</dbReference>
<evidence type="ECO:0000313" key="3">
    <source>
        <dbReference type="EMBL" id="KAK4565186.1"/>
    </source>
</evidence>
<feature type="transmembrane region" description="Helical" evidence="2">
    <location>
        <begin position="574"/>
        <end position="593"/>
    </location>
</feature>
<name>A0AAN7E8I0_QUERU</name>
<dbReference type="Proteomes" id="UP001324115">
    <property type="component" value="Unassembled WGS sequence"/>
</dbReference>
<keyword evidence="2" id="KW-0812">Transmembrane</keyword>
<keyword evidence="4" id="KW-1185">Reference proteome</keyword>
<feature type="transmembrane region" description="Helical" evidence="2">
    <location>
        <begin position="659"/>
        <end position="684"/>
    </location>
</feature>
<keyword evidence="2" id="KW-0472">Membrane</keyword>
<reference evidence="3 4" key="1">
    <citation type="journal article" date="2023" name="G3 (Bethesda)">
        <title>A haplotype-resolved chromosome-scale genome for Quercus rubra L. provides insights into the genetics of adaptive traits for red oak species.</title>
        <authorList>
            <person name="Kapoor B."/>
            <person name="Jenkins J."/>
            <person name="Schmutz J."/>
            <person name="Zhebentyayeva T."/>
            <person name="Kuelheim C."/>
            <person name="Coggeshall M."/>
            <person name="Heim C."/>
            <person name="Lasky J.R."/>
            <person name="Leites L."/>
            <person name="Islam-Faridi N."/>
            <person name="Romero-Severson J."/>
            <person name="DeLeo V.L."/>
            <person name="Lucas S.M."/>
            <person name="Lazic D."/>
            <person name="Gailing O."/>
            <person name="Carlson J."/>
            <person name="Staton M."/>
        </authorList>
    </citation>
    <scope>NUCLEOTIDE SEQUENCE [LARGE SCALE GENOMIC DNA]</scope>
    <source>
        <strain evidence="3">Pseudo-F2</strain>
    </source>
</reference>
<feature type="region of interest" description="Disordered" evidence="1">
    <location>
        <begin position="723"/>
        <end position="752"/>
    </location>
</feature>
<dbReference type="Pfam" id="PF04842">
    <property type="entry name" value="DUF639"/>
    <property type="match status" value="1"/>
</dbReference>
<sequence length="752" mass="85439">MISKSPIAQLKPSPAAPNSLIFHHNKDFCKFGYSAKNFSEHKHRFKLVGQSFGDRWKLTDINANVVQERLNLWLLKTQNFFSEVASPLAKTGQSRKPDPGNAFDTPDMEDIFMAEQTIQSRTPNGILSLAAIVSIEQFSRMNGLTGQKMQKIFKALVPESVNNDARNLVEYCCFRFLSRDSSDILPSLKEPAFQRLIFITMLAWENPYQEVLANASEKAYFQRKLVREKAFVRIAPAVSGVADRSTVHNLFKALAGDEEGISLSVWLTYISELLKVHEGRRSYQIQECPQFYEERVLCIASSRKRPVLKWENNMAWPGKLSLTDRAIYFEAIGLSGHKDAIKLDLTRDGLRVEKAKVGPLGSALFDSAVSISSGTESKSWVLEFVDLGGEMRRDVWHAFVGEVIALHKFMREYGPEDGDESLFHVYGALKGKERATISAINSIARLQALQFMRKKWMRSLSWASNDSTTFWNNSSIRLGVVLSKNLVVADATLEERATETCKQKYHVVEKTQATIDAATLKGIPSNIDLFKELVLPLTIIAKNFEKLRHWEEPYLTISFLAFAYTIIFRNLLSYIFPMALMIIAASMLTLKGLKEQGRLGRSFGKVTIHDQPPSNTIQKIMAIKDAMRDCENYLQNLNVTLLKIRTILLSGQPQITAEVALVLFSSATILFVVPFKYVLAFLLFDLFTRELEFRMEMVKRFRKFLKERWDMVPAAPVVVLPFENEQSRSETETKETEDQEKPERIQNSGKSG</sequence>
<dbReference type="InterPro" id="IPR006927">
    <property type="entry name" value="DUF639"/>
</dbReference>
<gene>
    <name evidence="3" type="ORF">RGQ29_007012</name>
</gene>
<keyword evidence="2" id="KW-1133">Transmembrane helix</keyword>